<dbReference type="GO" id="GO:0016787">
    <property type="term" value="F:hydrolase activity"/>
    <property type="evidence" value="ECO:0007669"/>
    <property type="project" value="UniProtKB-KW"/>
</dbReference>
<proteinExistence type="predicted"/>
<dbReference type="Pfam" id="PF12697">
    <property type="entry name" value="Abhydrolase_6"/>
    <property type="match status" value="1"/>
</dbReference>
<organism evidence="3 4">
    <name type="scientific">Cyclonatronum proteinivorum</name>
    <dbReference type="NCBI Taxonomy" id="1457365"/>
    <lineage>
        <taxon>Bacteria</taxon>
        <taxon>Pseudomonadati</taxon>
        <taxon>Balneolota</taxon>
        <taxon>Balneolia</taxon>
        <taxon>Balneolales</taxon>
        <taxon>Cyclonatronaceae</taxon>
        <taxon>Cyclonatronum</taxon>
    </lineage>
</organism>
<evidence type="ECO:0000313" key="3">
    <source>
        <dbReference type="EMBL" id="AXI99633.1"/>
    </source>
</evidence>
<name>A0A345UGN2_9BACT</name>
<dbReference type="Gene3D" id="3.40.50.1820">
    <property type="entry name" value="alpha/beta hydrolase"/>
    <property type="match status" value="1"/>
</dbReference>
<dbReference type="PANTHER" id="PTHR43798:SF31">
    <property type="entry name" value="AB HYDROLASE SUPERFAMILY PROTEIN YCLE"/>
    <property type="match status" value="1"/>
</dbReference>
<dbReference type="KEGG" id="cprv:CYPRO_0346"/>
<dbReference type="Proteomes" id="UP000254808">
    <property type="component" value="Chromosome"/>
</dbReference>
<dbReference type="InterPro" id="IPR000073">
    <property type="entry name" value="AB_hydrolase_1"/>
</dbReference>
<gene>
    <name evidence="3" type="ORF">CYPRO_0346</name>
</gene>
<dbReference type="SUPFAM" id="SSF53474">
    <property type="entry name" value="alpha/beta-Hydrolases"/>
    <property type="match status" value="1"/>
</dbReference>
<dbReference type="InterPro" id="IPR050266">
    <property type="entry name" value="AB_hydrolase_sf"/>
</dbReference>
<reference evidence="3 4" key="1">
    <citation type="submission" date="2018-03" db="EMBL/GenBank/DDBJ databases">
        <title>Phenotypic and genomic properties of Cyclonatronum proteinivorum gen. nov., sp. nov., a haloalkaliphilic bacteroidete from soda lakes possessing Na+-translocating rhodopsin.</title>
        <authorList>
            <person name="Toshchakov S.V."/>
            <person name="Korzhenkov A."/>
            <person name="Samarov N.I."/>
            <person name="Kublanov I.V."/>
            <person name="Muntyan M.S."/>
            <person name="Sorokin D.Y."/>
        </authorList>
    </citation>
    <scope>NUCLEOTIDE SEQUENCE [LARGE SCALE GENOMIC DNA]</scope>
    <source>
        <strain evidence="3 4">Omega</strain>
    </source>
</reference>
<evidence type="ECO:0000256" key="1">
    <source>
        <dbReference type="ARBA" id="ARBA00022801"/>
    </source>
</evidence>
<dbReference type="PANTHER" id="PTHR43798">
    <property type="entry name" value="MONOACYLGLYCEROL LIPASE"/>
    <property type="match status" value="1"/>
</dbReference>
<dbReference type="InterPro" id="IPR029058">
    <property type="entry name" value="AB_hydrolase_fold"/>
</dbReference>
<sequence>MAILSEGVPAEKFAEVGRLKVRLKEYGSANGDVILFLHGWGCSADTMAGLAAALGNNFRCVLPDFPGFGKTAAPDEAWDVTAYARFTFALKKELFGDRPVGVIAHSFGARVMLKLLSDPQYASHFNKVLITGGAGMKPRRSWRYYYRTALAKMLKAPFMLLPPGMREKGLARMRQTAAWKSLGSADYSQLNGVMREVFVKTVREYLEPCLPLIGHEVLLVWGENDDATPLYQAERMEAGLKNGVLIKIKSAGHYAFLDQPQQFAAISKAYFDSK</sequence>
<keyword evidence="4" id="KW-1185">Reference proteome</keyword>
<dbReference type="EMBL" id="CP027806">
    <property type="protein sequence ID" value="AXI99633.1"/>
    <property type="molecule type" value="Genomic_DNA"/>
</dbReference>
<accession>A0A345UGN2</accession>
<dbReference type="PRINTS" id="PR00111">
    <property type="entry name" value="ABHYDROLASE"/>
</dbReference>
<dbReference type="AlphaFoldDB" id="A0A345UGN2"/>
<evidence type="ECO:0000259" key="2">
    <source>
        <dbReference type="Pfam" id="PF12697"/>
    </source>
</evidence>
<keyword evidence="1" id="KW-0378">Hydrolase</keyword>
<feature type="domain" description="AB hydrolase-1" evidence="2">
    <location>
        <begin position="34"/>
        <end position="265"/>
    </location>
</feature>
<dbReference type="OrthoDB" id="9801162at2"/>
<protein>
    <submittedName>
        <fullName evidence="3">Pimeloyl-ACP methyl ester carboxylesterase</fullName>
    </submittedName>
</protein>
<evidence type="ECO:0000313" key="4">
    <source>
        <dbReference type="Proteomes" id="UP000254808"/>
    </source>
</evidence>
<dbReference type="GO" id="GO:0016020">
    <property type="term" value="C:membrane"/>
    <property type="evidence" value="ECO:0007669"/>
    <property type="project" value="TreeGrafter"/>
</dbReference>
<dbReference type="RefSeq" id="WP_114982924.1">
    <property type="nucleotide sequence ID" value="NZ_CP027806.1"/>
</dbReference>